<dbReference type="InterPro" id="IPR048684">
    <property type="entry name" value="COG4_C"/>
</dbReference>
<name>A0A7R8CKQ6_LEPSM</name>
<keyword evidence="5" id="KW-0653">Protein transport</keyword>
<dbReference type="OrthoDB" id="47059at2759"/>
<keyword evidence="6" id="KW-0333">Golgi apparatus</keyword>
<dbReference type="GO" id="GO:0007030">
    <property type="term" value="P:Golgi organization"/>
    <property type="evidence" value="ECO:0007669"/>
    <property type="project" value="TreeGrafter"/>
</dbReference>
<dbReference type="GO" id="GO:0015031">
    <property type="term" value="P:protein transport"/>
    <property type="evidence" value="ECO:0007669"/>
    <property type="project" value="UniProtKB-KW"/>
</dbReference>
<evidence type="ECO:0000256" key="6">
    <source>
        <dbReference type="ARBA" id="ARBA00023034"/>
    </source>
</evidence>
<evidence type="ECO:0000256" key="7">
    <source>
        <dbReference type="ARBA" id="ARBA00023136"/>
    </source>
</evidence>
<evidence type="ECO:0000256" key="3">
    <source>
        <dbReference type="ARBA" id="ARBA00020975"/>
    </source>
</evidence>
<dbReference type="InterPro" id="IPR048680">
    <property type="entry name" value="COG4_N"/>
</dbReference>
<reference evidence="10" key="1">
    <citation type="submission" date="2021-02" db="EMBL/GenBank/DDBJ databases">
        <authorList>
            <person name="Bekaert M."/>
        </authorList>
    </citation>
    <scope>NUCLEOTIDE SEQUENCE</scope>
    <source>
        <strain evidence="10">IoA-00</strain>
    </source>
</reference>
<dbReference type="Proteomes" id="UP000675881">
    <property type="component" value="Chromosome 11"/>
</dbReference>
<dbReference type="PANTHER" id="PTHR24016:SF0">
    <property type="entry name" value="CONSERVED OLIGOMERIC GOLGI COMPLEX SUBUNIT 4"/>
    <property type="match status" value="1"/>
</dbReference>
<dbReference type="GO" id="GO:0006890">
    <property type="term" value="P:retrograde vesicle-mediated transport, Golgi to endoplasmic reticulum"/>
    <property type="evidence" value="ECO:0007669"/>
    <property type="project" value="TreeGrafter"/>
</dbReference>
<organism evidence="10 11">
    <name type="scientific">Lepeophtheirus salmonis</name>
    <name type="common">Salmon louse</name>
    <name type="synonym">Caligus salmonis</name>
    <dbReference type="NCBI Taxonomy" id="72036"/>
    <lineage>
        <taxon>Eukaryota</taxon>
        <taxon>Metazoa</taxon>
        <taxon>Ecdysozoa</taxon>
        <taxon>Arthropoda</taxon>
        <taxon>Crustacea</taxon>
        <taxon>Multicrustacea</taxon>
        <taxon>Hexanauplia</taxon>
        <taxon>Copepoda</taxon>
        <taxon>Siphonostomatoida</taxon>
        <taxon>Caligidae</taxon>
        <taxon>Lepeophtheirus</taxon>
    </lineage>
</organism>
<feature type="domain" description="COG4 transport protein middle alpha-helical bundle" evidence="9">
    <location>
        <begin position="142"/>
        <end position="446"/>
    </location>
</feature>
<evidence type="ECO:0000259" key="9">
    <source>
        <dbReference type="SMART" id="SM00762"/>
    </source>
</evidence>
<dbReference type="Gene3D" id="1.20.58.1970">
    <property type="match status" value="2"/>
</dbReference>
<gene>
    <name evidence="10" type="ORF">LSAA_3135</name>
</gene>
<comment type="subcellular location">
    <subcellularLocation>
        <location evidence="1">Golgi apparatus membrane</location>
        <topology evidence="1">Peripheral membrane protein</topology>
    </subcellularLocation>
</comment>
<keyword evidence="4" id="KW-0813">Transport</keyword>
<dbReference type="GO" id="GO:0000139">
    <property type="term" value="C:Golgi membrane"/>
    <property type="evidence" value="ECO:0007669"/>
    <property type="project" value="UniProtKB-SubCell"/>
</dbReference>
<dbReference type="AlphaFoldDB" id="A0A7R8CKQ6"/>
<evidence type="ECO:0000256" key="4">
    <source>
        <dbReference type="ARBA" id="ARBA00022448"/>
    </source>
</evidence>
<evidence type="ECO:0000313" key="10">
    <source>
        <dbReference type="EMBL" id="CAF2806357.1"/>
    </source>
</evidence>
<comment type="similarity">
    <text evidence="2">Belongs to the COG4 family.</text>
</comment>
<evidence type="ECO:0000313" key="11">
    <source>
        <dbReference type="Proteomes" id="UP000675881"/>
    </source>
</evidence>
<dbReference type="EMBL" id="HG994590">
    <property type="protein sequence ID" value="CAF2806357.1"/>
    <property type="molecule type" value="Genomic_DNA"/>
</dbReference>
<evidence type="ECO:0000256" key="1">
    <source>
        <dbReference type="ARBA" id="ARBA00004395"/>
    </source>
</evidence>
<dbReference type="InterPro" id="IPR048682">
    <property type="entry name" value="COG4"/>
</dbReference>
<keyword evidence="7" id="KW-0472">Membrane</keyword>
<dbReference type="Pfam" id="PF08318">
    <property type="entry name" value="COG4_m"/>
    <property type="match status" value="1"/>
</dbReference>
<keyword evidence="11" id="KW-1185">Reference proteome</keyword>
<accession>A0A7R8CKQ6</accession>
<dbReference type="GO" id="GO:0017119">
    <property type="term" value="C:Golgi transport complex"/>
    <property type="evidence" value="ECO:0007669"/>
    <property type="project" value="TreeGrafter"/>
</dbReference>
<dbReference type="InterPro" id="IPR013167">
    <property type="entry name" value="COG4_M"/>
</dbReference>
<evidence type="ECO:0000256" key="2">
    <source>
        <dbReference type="ARBA" id="ARBA00009215"/>
    </source>
</evidence>
<dbReference type="PANTHER" id="PTHR24016">
    <property type="entry name" value="CONSERVED OLIGOMERIC GOLGI COMPLEX SUBUNIT 4"/>
    <property type="match status" value="1"/>
</dbReference>
<evidence type="ECO:0000256" key="8">
    <source>
        <dbReference type="ARBA" id="ARBA00031340"/>
    </source>
</evidence>
<dbReference type="Pfam" id="PF20663">
    <property type="entry name" value="COG4_N"/>
    <property type="match status" value="1"/>
</dbReference>
<protein>
    <recommendedName>
        <fullName evidence="3">Conserved oligomeric Golgi complex subunit 4</fullName>
    </recommendedName>
    <alternativeName>
        <fullName evidence="8">Component of oligomeric Golgi complex 4</fullName>
    </alternativeName>
</protein>
<dbReference type="SMART" id="SM00762">
    <property type="entry name" value="Cog4"/>
    <property type="match status" value="1"/>
</dbReference>
<evidence type="ECO:0000256" key="5">
    <source>
        <dbReference type="ARBA" id="ARBA00022927"/>
    </source>
</evidence>
<proteinExistence type="inferred from homology"/>
<dbReference type="Pfam" id="PF20662">
    <property type="entry name" value="COG4_C"/>
    <property type="match status" value="1"/>
</dbReference>
<sequence>MTVEDRKESLELKPVGDIREAHDLLSKEEEEIENELIQLLGRESGLELQLHSLASGFLQDRSYASKAVELSQVLSKAGKLAEEVSSKVKRLDMAKSRVSQCQNRPRRIFIDFFPWTKAYSSSQQRTLPLTNTLNLEKSIKTLKEAHVKVKEIIIDKFEDSITSGDLPAIERFFKLFPLVKMKEEGLSRFTKYLRSKIKEASEKNRTTAKKEAEMSSTIYAEALTLLFEGIARTLEVHQPLIETYYGDGKLREVIHALQKECDDQSEKILFDFKESRHLPNVAWRIKEANKLNGKGLEKKIQPKDIEHILSELTLIQSRAEMYFKFLRKRVTMDVVESPNKEEEISQFGEFLKKSRLCRLLQDLLSDYILLEQFFMAENIHKAMAQEEELNSDQLTSLMLDDIFYILKKTVERALSSQNVDGFCAVLNNACTLIDTDLCTMLQTQLKLGYPSRFMDLSQTFNALQTSFQQGKLQAGDSERQGFFFLLQDSLKAKLSSSMAIKSEYEKAKIDNCLSGLPTAKDRLKSVFKPSHDIDEEEFDSNEANDPFIQQLIINLDGLLSSFKSSLTPSNYEAFICIVSEEVTVQLEKVVMKSSFSRLGGLQFDREVRSLVSFLTKLSEISEIWRSTTWKLSSSDLRHILNLRVDFKNEEVKGLKL</sequence>